<evidence type="ECO:0000256" key="1">
    <source>
        <dbReference type="SAM" id="Phobius"/>
    </source>
</evidence>
<proteinExistence type="predicted"/>
<evidence type="ECO:0000313" key="2">
    <source>
        <dbReference type="EMBL" id="KAF2277113.1"/>
    </source>
</evidence>
<keyword evidence="1" id="KW-1133">Transmembrane helix</keyword>
<organism evidence="2 3">
    <name type="scientific">Westerdykella ornata</name>
    <dbReference type="NCBI Taxonomy" id="318751"/>
    <lineage>
        <taxon>Eukaryota</taxon>
        <taxon>Fungi</taxon>
        <taxon>Dikarya</taxon>
        <taxon>Ascomycota</taxon>
        <taxon>Pezizomycotina</taxon>
        <taxon>Dothideomycetes</taxon>
        <taxon>Pleosporomycetidae</taxon>
        <taxon>Pleosporales</taxon>
        <taxon>Sporormiaceae</taxon>
        <taxon>Westerdykella</taxon>
    </lineage>
</organism>
<feature type="transmembrane region" description="Helical" evidence="1">
    <location>
        <begin position="250"/>
        <end position="270"/>
    </location>
</feature>
<gene>
    <name evidence="2" type="ORF">EI97DRAFT_432729</name>
</gene>
<reference evidence="2" key="1">
    <citation type="journal article" date="2020" name="Stud. Mycol.">
        <title>101 Dothideomycetes genomes: a test case for predicting lifestyles and emergence of pathogens.</title>
        <authorList>
            <person name="Haridas S."/>
            <person name="Albert R."/>
            <person name="Binder M."/>
            <person name="Bloem J."/>
            <person name="Labutti K."/>
            <person name="Salamov A."/>
            <person name="Andreopoulos B."/>
            <person name="Baker S."/>
            <person name="Barry K."/>
            <person name="Bills G."/>
            <person name="Bluhm B."/>
            <person name="Cannon C."/>
            <person name="Castanera R."/>
            <person name="Culley D."/>
            <person name="Daum C."/>
            <person name="Ezra D."/>
            <person name="Gonzalez J."/>
            <person name="Henrissat B."/>
            <person name="Kuo A."/>
            <person name="Liang C."/>
            <person name="Lipzen A."/>
            <person name="Lutzoni F."/>
            <person name="Magnuson J."/>
            <person name="Mondo S."/>
            <person name="Nolan M."/>
            <person name="Ohm R."/>
            <person name="Pangilinan J."/>
            <person name="Park H.-J."/>
            <person name="Ramirez L."/>
            <person name="Alfaro M."/>
            <person name="Sun H."/>
            <person name="Tritt A."/>
            <person name="Yoshinaga Y."/>
            <person name="Zwiers L.-H."/>
            <person name="Turgeon B."/>
            <person name="Goodwin S."/>
            <person name="Spatafora J."/>
            <person name="Crous P."/>
            <person name="Grigoriev I."/>
        </authorList>
    </citation>
    <scope>NUCLEOTIDE SEQUENCE</scope>
    <source>
        <strain evidence="2">CBS 379.55</strain>
    </source>
</reference>
<feature type="transmembrane region" description="Helical" evidence="1">
    <location>
        <begin position="137"/>
        <end position="158"/>
    </location>
</feature>
<sequence>MTYLAHAVRRGLEHTSSAGLIKRATNSLQFRPQDIPKWGGVTLFVTFWLFVIALIAVEYTLGVVARLAMIETPSSSITVTAPADATELDDSKQGLLETGPAITLVAEKPLTSSIRKTVRHLRTVGGRLAPWRGFGPFLAYHMLSGIVLNVLATCIPRFPGQVVIVSAFTGALLSPIHALWTHKLIAMPTKLSWRKRMLSLRDWKYIALPAALAVSAEYIAVYATMLFSFVIGMDKVREQAPTTGREMFSVALLTLSVVAFFFACALFLVLPAHVTLVRIEASLLADEHDTIVPFDRTFAGKVVSKVLGGTGAVGFVDAWKSFNWEARRRLIKLWFKAMAIESLMIVAFVHVILFEVWIFLGTAFIKALERQQQAGSF</sequence>
<dbReference type="EMBL" id="ML986491">
    <property type="protein sequence ID" value="KAF2277113.1"/>
    <property type="molecule type" value="Genomic_DNA"/>
</dbReference>
<keyword evidence="3" id="KW-1185">Reference proteome</keyword>
<name>A0A6A6JLX7_WESOR</name>
<evidence type="ECO:0000313" key="3">
    <source>
        <dbReference type="Proteomes" id="UP000800097"/>
    </source>
</evidence>
<protein>
    <submittedName>
        <fullName evidence="2">Uncharacterized protein</fullName>
    </submittedName>
</protein>
<keyword evidence="1" id="KW-0472">Membrane</keyword>
<feature type="transmembrane region" description="Helical" evidence="1">
    <location>
        <begin position="206"/>
        <end position="230"/>
    </location>
</feature>
<accession>A0A6A6JLX7</accession>
<dbReference type="OrthoDB" id="2896006at2759"/>
<dbReference type="AlphaFoldDB" id="A0A6A6JLX7"/>
<feature type="transmembrane region" description="Helical" evidence="1">
    <location>
        <begin position="164"/>
        <end position="185"/>
    </location>
</feature>
<dbReference type="Proteomes" id="UP000800097">
    <property type="component" value="Unassembled WGS sequence"/>
</dbReference>
<feature type="transmembrane region" description="Helical" evidence="1">
    <location>
        <begin position="38"/>
        <end position="61"/>
    </location>
</feature>
<keyword evidence="1" id="KW-0812">Transmembrane</keyword>
<dbReference type="GeneID" id="54551401"/>
<feature type="transmembrane region" description="Helical" evidence="1">
    <location>
        <begin position="337"/>
        <end position="360"/>
    </location>
</feature>
<dbReference type="RefSeq" id="XP_033654652.1">
    <property type="nucleotide sequence ID" value="XM_033798226.1"/>
</dbReference>